<evidence type="ECO:0000313" key="2">
    <source>
        <dbReference type="EMBL" id="PWQ94966.1"/>
    </source>
</evidence>
<keyword evidence="1" id="KW-0472">Membrane</keyword>
<name>A0A317C8U5_9GAMM</name>
<dbReference type="PANTHER" id="PTHR34980:SF3">
    <property type="entry name" value="BLR8105 PROTEIN"/>
    <property type="match status" value="1"/>
</dbReference>
<feature type="transmembrane region" description="Helical" evidence="1">
    <location>
        <begin position="37"/>
        <end position="62"/>
    </location>
</feature>
<reference evidence="2 3" key="1">
    <citation type="submission" date="2018-05" db="EMBL/GenBank/DDBJ databases">
        <title>Leucothrix arctica sp. nov., isolated from Arctic seawater.</title>
        <authorList>
            <person name="Choi A."/>
            <person name="Baek K."/>
        </authorList>
    </citation>
    <scope>NUCLEOTIDE SEQUENCE [LARGE SCALE GENOMIC DNA]</scope>
    <source>
        <strain evidence="2 3">JCM 18388</strain>
    </source>
</reference>
<keyword evidence="3" id="KW-1185">Reference proteome</keyword>
<keyword evidence="1" id="KW-1133">Transmembrane helix</keyword>
<feature type="transmembrane region" description="Helical" evidence="1">
    <location>
        <begin position="98"/>
        <end position="118"/>
    </location>
</feature>
<dbReference type="AlphaFoldDB" id="A0A317C8U5"/>
<keyword evidence="1" id="KW-0812">Transmembrane</keyword>
<feature type="transmembrane region" description="Helical" evidence="1">
    <location>
        <begin position="68"/>
        <end position="86"/>
    </location>
</feature>
<dbReference type="EMBL" id="QGKM01000052">
    <property type="protein sequence ID" value="PWQ94966.1"/>
    <property type="molecule type" value="Genomic_DNA"/>
</dbReference>
<sequence length="163" mass="17900">MDSTVDFEQYQRMVKPSSRYSEVRILSADGRVGRFEYFFYSLVIPFLVFWIVAALAGIASHFGELGGAIAYVLLAAGFCAAVIIYVQLTIQRCHDFNANGWVSLLVILPLACILFWIIPGNTTVNRYGEPTRPPSSLLKVGAGLVLLILVAAATFLGLNYFGL</sequence>
<accession>A0A317C8U5</accession>
<dbReference type="RefSeq" id="WP_109838728.1">
    <property type="nucleotide sequence ID" value="NZ_QGKM01000052.1"/>
</dbReference>
<organism evidence="2 3">
    <name type="scientific">Leucothrix pacifica</name>
    <dbReference type="NCBI Taxonomy" id="1247513"/>
    <lineage>
        <taxon>Bacteria</taxon>
        <taxon>Pseudomonadati</taxon>
        <taxon>Pseudomonadota</taxon>
        <taxon>Gammaproteobacteria</taxon>
        <taxon>Thiotrichales</taxon>
        <taxon>Thiotrichaceae</taxon>
        <taxon>Leucothrix</taxon>
    </lineage>
</organism>
<evidence type="ECO:0000313" key="3">
    <source>
        <dbReference type="Proteomes" id="UP000245539"/>
    </source>
</evidence>
<dbReference type="GO" id="GO:0005886">
    <property type="term" value="C:plasma membrane"/>
    <property type="evidence" value="ECO:0007669"/>
    <property type="project" value="TreeGrafter"/>
</dbReference>
<dbReference type="InterPro" id="IPR008523">
    <property type="entry name" value="DUF805"/>
</dbReference>
<evidence type="ECO:0008006" key="4">
    <source>
        <dbReference type="Google" id="ProtNLM"/>
    </source>
</evidence>
<protein>
    <recommendedName>
        <fullName evidence="4">DUF805 domain-containing protein</fullName>
    </recommendedName>
</protein>
<dbReference type="PANTHER" id="PTHR34980">
    <property type="entry name" value="INNER MEMBRANE PROTEIN-RELATED-RELATED"/>
    <property type="match status" value="1"/>
</dbReference>
<proteinExistence type="predicted"/>
<dbReference type="Proteomes" id="UP000245539">
    <property type="component" value="Unassembled WGS sequence"/>
</dbReference>
<evidence type="ECO:0000256" key="1">
    <source>
        <dbReference type="SAM" id="Phobius"/>
    </source>
</evidence>
<comment type="caution">
    <text evidence="2">The sequence shown here is derived from an EMBL/GenBank/DDBJ whole genome shotgun (WGS) entry which is preliminary data.</text>
</comment>
<dbReference type="OrthoDB" id="9812349at2"/>
<dbReference type="Pfam" id="PF05656">
    <property type="entry name" value="DUF805"/>
    <property type="match status" value="1"/>
</dbReference>
<feature type="transmembrane region" description="Helical" evidence="1">
    <location>
        <begin position="138"/>
        <end position="161"/>
    </location>
</feature>
<gene>
    <name evidence="2" type="ORF">DKW60_16315</name>
</gene>